<dbReference type="KEGG" id="dci:103518085"/>
<evidence type="ECO:0000313" key="10">
    <source>
        <dbReference type="RefSeq" id="XP_026685776.1"/>
    </source>
</evidence>
<dbReference type="PANTHER" id="PTHR18952">
    <property type="entry name" value="CARBONIC ANHYDRASE"/>
    <property type="match status" value="1"/>
</dbReference>
<keyword evidence="4" id="KW-0862">Zinc</keyword>
<dbReference type="SMART" id="SM01057">
    <property type="entry name" value="Carb_anhydrase"/>
    <property type="match status" value="1"/>
</dbReference>
<keyword evidence="3" id="KW-0479">Metal-binding</keyword>
<dbReference type="Proteomes" id="UP000079169">
    <property type="component" value="Unplaced"/>
</dbReference>
<evidence type="ECO:0000256" key="7">
    <source>
        <dbReference type="SAM" id="SignalP"/>
    </source>
</evidence>
<dbReference type="PANTHER" id="PTHR18952:SF265">
    <property type="entry name" value="CARBONIC ANHYDRASE"/>
    <property type="match status" value="1"/>
</dbReference>
<dbReference type="SUPFAM" id="SSF51069">
    <property type="entry name" value="Carbonic anhydrase"/>
    <property type="match status" value="1"/>
</dbReference>
<accession>A0A3Q0JBG5</accession>
<dbReference type="GeneID" id="103518085"/>
<dbReference type="AlphaFoldDB" id="A0A3Q0JBG5"/>
<gene>
    <name evidence="10" type="primary">LOC103518085</name>
</gene>
<reference evidence="10" key="1">
    <citation type="submission" date="2025-08" db="UniProtKB">
        <authorList>
            <consortium name="RefSeq"/>
        </authorList>
    </citation>
    <scope>IDENTIFICATION</scope>
</reference>
<dbReference type="GO" id="GO:0008270">
    <property type="term" value="F:zinc ion binding"/>
    <property type="evidence" value="ECO:0007669"/>
    <property type="project" value="InterPro"/>
</dbReference>
<dbReference type="RefSeq" id="XP_026685776.1">
    <property type="nucleotide sequence ID" value="XM_026829975.1"/>
</dbReference>
<keyword evidence="9" id="KW-1185">Reference proteome</keyword>
<dbReference type="STRING" id="121845.A0A3Q0JBG5"/>
<dbReference type="CDD" id="cd00326">
    <property type="entry name" value="alpha_CA"/>
    <property type="match status" value="1"/>
</dbReference>
<dbReference type="Pfam" id="PF00194">
    <property type="entry name" value="Carb_anhydrase"/>
    <property type="match status" value="1"/>
</dbReference>
<evidence type="ECO:0000313" key="9">
    <source>
        <dbReference type="Proteomes" id="UP000079169"/>
    </source>
</evidence>
<evidence type="ECO:0000256" key="2">
    <source>
        <dbReference type="ARBA" id="ARBA00012925"/>
    </source>
</evidence>
<dbReference type="PROSITE" id="PS51144">
    <property type="entry name" value="ALPHA_CA_2"/>
    <property type="match status" value="1"/>
</dbReference>
<protein>
    <recommendedName>
        <fullName evidence="2">carbonic anhydrase</fullName>
        <ecNumber evidence="2">4.2.1.1</ecNumber>
    </recommendedName>
</protein>
<comment type="similarity">
    <text evidence="1">Belongs to the alpha-carbonic anhydrase family.</text>
</comment>
<evidence type="ECO:0000256" key="3">
    <source>
        <dbReference type="ARBA" id="ARBA00022723"/>
    </source>
</evidence>
<keyword evidence="5" id="KW-0456">Lyase</keyword>
<sequence length="306" mass="34015">MTTALDLCLLGVLFAQQTVPSAGNPIFSSVLPSTGFFGWYGTPNTTESITEHSPTAEHSPTKKHELTFCDTGTLQSPIDINVATCKTKDFPPVTFLDDILFNSEIQYENNCETVKITLIDKTLKPKVQGGALAPGSTYIVDNIHFHWGTKNTEGCEHTIAGKKFPMEAHMVLYKNTSKDFEDALHKKEVAVLGFMFILQAHPNEALHAMVANVTEILQPHTTFKTSGKSLVFLKDYIGSGFYTYTGSLTTHGCAEGVLWTIFKKDIPIGKTQLIIFHDVIGEDAEELQNWRAIKPYNNREVYQSTF</sequence>
<dbReference type="PaxDb" id="121845-A0A3Q0JBG5"/>
<evidence type="ECO:0000256" key="1">
    <source>
        <dbReference type="ARBA" id="ARBA00010718"/>
    </source>
</evidence>
<evidence type="ECO:0000256" key="5">
    <source>
        <dbReference type="ARBA" id="ARBA00023239"/>
    </source>
</evidence>
<comment type="catalytic activity">
    <reaction evidence="6">
        <text>hydrogencarbonate + H(+) = CO2 + H2O</text>
        <dbReference type="Rhea" id="RHEA:10748"/>
        <dbReference type="ChEBI" id="CHEBI:15377"/>
        <dbReference type="ChEBI" id="CHEBI:15378"/>
        <dbReference type="ChEBI" id="CHEBI:16526"/>
        <dbReference type="ChEBI" id="CHEBI:17544"/>
        <dbReference type="EC" id="4.2.1.1"/>
    </reaction>
</comment>
<proteinExistence type="inferred from homology"/>
<dbReference type="GO" id="GO:0004089">
    <property type="term" value="F:carbonate dehydratase activity"/>
    <property type="evidence" value="ECO:0007669"/>
    <property type="project" value="UniProtKB-EC"/>
</dbReference>
<dbReference type="Gene3D" id="3.10.200.10">
    <property type="entry name" value="Alpha carbonic anhydrase"/>
    <property type="match status" value="1"/>
</dbReference>
<organism evidence="9 10">
    <name type="scientific">Diaphorina citri</name>
    <name type="common">Asian citrus psyllid</name>
    <dbReference type="NCBI Taxonomy" id="121845"/>
    <lineage>
        <taxon>Eukaryota</taxon>
        <taxon>Metazoa</taxon>
        <taxon>Ecdysozoa</taxon>
        <taxon>Arthropoda</taxon>
        <taxon>Hexapoda</taxon>
        <taxon>Insecta</taxon>
        <taxon>Pterygota</taxon>
        <taxon>Neoptera</taxon>
        <taxon>Paraneoptera</taxon>
        <taxon>Hemiptera</taxon>
        <taxon>Sternorrhyncha</taxon>
        <taxon>Psylloidea</taxon>
        <taxon>Psyllidae</taxon>
        <taxon>Diaphorininae</taxon>
        <taxon>Diaphorina</taxon>
    </lineage>
</organism>
<feature type="domain" description="Alpha-carbonic anhydrase" evidence="8">
    <location>
        <begin position="50"/>
        <end position="305"/>
    </location>
</feature>
<dbReference type="InterPro" id="IPR036398">
    <property type="entry name" value="CA_dom_sf"/>
</dbReference>
<name>A0A3Q0JBG5_DIACI</name>
<dbReference type="EC" id="4.2.1.1" evidence="2"/>
<dbReference type="InterPro" id="IPR023561">
    <property type="entry name" value="Carbonic_anhydrase_a-class"/>
</dbReference>
<feature type="signal peptide" evidence="7">
    <location>
        <begin position="1"/>
        <end position="23"/>
    </location>
</feature>
<dbReference type="InterPro" id="IPR001148">
    <property type="entry name" value="CA_dom"/>
</dbReference>
<evidence type="ECO:0000256" key="4">
    <source>
        <dbReference type="ARBA" id="ARBA00022833"/>
    </source>
</evidence>
<keyword evidence="7" id="KW-0732">Signal</keyword>
<evidence type="ECO:0000256" key="6">
    <source>
        <dbReference type="ARBA" id="ARBA00048348"/>
    </source>
</evidence>
<evidence type="ECO:0000259" key="8">
    <source>
        <dbReference type="PROSITE" id="PS51144"/>
    </source>
</evidence>
<feature type="chain" id="PRO_5017981909" description="carbonic anhydrase" evidence="7">
    <location>
        <begin position="24"/>
        <end position="306"/>
    </location>
</feature>